<dbReference type="EMBL" id="AMZQ01000020">
    <property type="protein sequence ID" value="EKU10181.1"/>
    <property type="molecule type" value="Genomic_DNA"/>
</dbReference>
<name>M5INS5_9BACT</name>
<dbReference type="PATRIC" id="fig|1244083.3.peg.2400"/>
<sequence>MHACDEKFGLNLVKSGIIASLRSAKFDPHGRAKFNKTERKC</sequence>
<evidence type="ECO:0000313" key="1">
    <source>
        <dbReference type="EMBL" id="EKU10181.1"/>
    </source>
</evidence>
<dbReference type="AlphaFoldDB" id="M5INS5"/>
<dbReference type="Proteomes" id="UP000011939">
    <property type="component" value="Unassembled WGS sequence"/>
</dbReference>
<evidence type="ECO:0000313" key="2">
    <source>
        <dbReference type="Proteomes" id="UP000011939"/>
    </source>
</evidence>
<accession>M5INS5</accession>
<organism evidence="1 2">
    <name type="scientific">Campylobacter showae CSUNSWCD</name>
    <dbReference type="NCBI Taxonomy" id="1244083"/>
    <lineage>
        <taxon>Bacteria</taxon>
        <taxon>Pseudomonadati</taxon>
        <taxon>Campylobacterota</taxon>
        <taxon>Epsilonproteobacteria</taxon>
        <taxon>Campylobacterales</taxon>
        <taxon>Campylobacteraceae</taxon>
        <taxon>Campylobacter</taxon>
    </lineage>
</organism>
<reference evidence="1 2" key="1">
    <citation type="journal article" date="2013" name="Genome Announc.">
        <title>Genome Sequence of Campylobacter showae UNSWCD, Isolated from a Patient with Crohn's Disease.</title>
        <authorList>
            <person name="Tay A.P."/>
            <person name="Kaakoush N.O."/>
            <person name="Deshpande N.P."/>
            <person name="Chen Z."/>
            <person name="Mitchell H."/>
            <person name="Wilkins M.R."/>
        </authorList>
    </citation>
    <scope>NUCLEOTIDE SEQUENCE [LARGE SCALE GENOMIC DNA]</scope>
    <source>
        <strain evidence="1 2">CSUNSWCD</strain>
    </source>
</reference>
<comment type="caution">
    <text evidence="1">The sequence shown here is derived from an EMBL/GenBank/DDBJ whole genome shotgun (WGS) entry which is preliminary data.</text>
</comment>
<gene>
    <name evidence="1" type="ORF">CSUNSWCD_1420</name>
</gene>
<protein>
    <submittedName>
        <fullName evidence="1">Uncharacterized protein</fullName>
    </submittedName>
</protein>
<proteinExistence type="predicted"/>
<dbReference type="STRING" id="1244083.CSUNSWCD_1420"/>